<protein>
    <recommendedName>
        <fullName evidence="3">Aminoglycoside phosphotransferase family protein</fullName>
    </recommendedName>
</protein>
<proteinExistence type="predicted"/>
<sequence>MTGEGPFGHPGRPDLCARTWPEAIRWIVDALLDDAVRYSMVLPLPSEVVRERLHAAAAGLGAGTTPVRVHLDLSDANVVVDLQRSTPQVTEFNHHERAFRGDPAADLVPPALLGDVAEDADLLAG</sequence>
<evidence type="ECO:0008006" key="3">
    <source>
        <dbReference type="Google" id="ProtNLM"/>
    </source>
</evidence>
<reference evidence="1 2" key="1">
    <citation type="submission" date="2020-02" db="EMBL/GenBank/DDBJ databases">
        <title>The WGS of Modestobacter muralis DSM 100205.</title>
        <authorList>
            <person name="Jiang Z."/>
        </authorList>
    </citation>
    <scope>NUCLEOTIDE SEQUENCE [LARGE SCALE GENOMIC DNA]</scope>
    <source>
        <strain evidence="1 2">DSM 100205</strain>
    </source>
</reference>
<comment type="caution">
    <text evidence="1">The sequence shown here is derived from an EMBL/GenBank/DDBJ whole genome shotgun (WGS) entry which is preliminary data.</text>
</comment>
<gene>
    <name evidence="1" type="ORF">G3R41_09030</name>
</gene>
<evidence type="ECO:0000313" key="2">
    <source>
        <dbReference type="Proteomes" id="UP000471152"/>
    </source>
</evidence>
<dbReference type="EMBL" id="JAAGWB010000018">
    <property type="protein sequence ID" value="NEN51081.1"/>
    <property type="molecule type" value="Genomic_DNA"/>
</dbReference>
<name>A0A6P0H5U7_9ACTN</name>
<dbReference type="AlphaFoldDB" id="A0A6P0H5U7"/>
<accession>A0A6P0H5U7</accession>
<organism evidence="1 2">
    <name type="scientific">Modestobacter muralis</name>
    <dbReference type="NCBI Taxonomy" id="1608614"/>
    <lineage>
        <taxon>Bacteria</taxon>
        <taxon>Bacillati</taxon>
        <taxon>Actinomycetota</taxon>
        <taxon>Actinomycetes</taxon>
        <taxon>Geodermatophilales</taxon>
        <taxon>Geodermatophilaceae</taxon>
        <taxon>Modestobacter</taxon>
    </lineage>
</organism>
<evidence type="ECO:0000313" key="1">
    <source>
        <dbReference type="EMBL" id="NEN51081.1"/>
    </source>
</evidence>
<dbReference type="Proteomes" id="UP000471152">
    <property type="component" value="Unassembled WGS sequence"/>
</dbReference>
<dbReference type="RefSeq" id="WP_163610773.1">
    <property type="nucleotide sequence ID" value="NZ_JAAGWB010000018.1"/>
</dbReference>